<evidence type="ECO:0000313" key="1">
    <source>
        <dbReference type="EMBL" id="KAJ9082390.1"/>
    </source>
</evidence>
<name>A0ACC2U5U7_9FUNG</name>
<sequence>MAIQGLEPAIDGSAVAANSSAVARDDNSLEVNQDEDFRDEDYSDSEDDLSDDDLDEDYDPEPMKKALATPSAGKTKSIPKPSENHKNCRNKYTNIYDPSPKATPNYSPRKHRKKCPNSHKVPKPSEGSQLPTHTPPPPVHEAAAPKADAETSSPTRQPEADNAEFEPPSIEKPHAPIAVNSSQLPTKSPNQTTLINHYSPWIVPNIQ</sequence>
<gene>
    <name evidence="1" type="ORF">DSO57_1004959</name>
</gene>
<evidence type="ECO:0000313" key="2">
    <source>
        <dbReference type="Proteomes" id="UP001165960"/>
    </source>
</evidence>
<dbReference type="EMBL" id="QTSX02001433">
    <property type="protein sequence ID" value="KAJ9082390.1"/>
    <property type="molecule type" value="Genomic_DNA"/>
</dbReference>
<proteinExistence type="predicted"/>
<protein>
    <submittedName>
        <fullName evidence="1">Uncharacterized protein</fullName>
    </submittedName>
</protein>
<comment type="caution">
    <text evidence="1">The sequence shown here is derived from an EMBL/GenBank/DDBJ whole genome shotgun (WGS) entry which is preliminary data.</text>
</comment>
<keyword evidence="2" id="KW-1185">Reference proteome</keyword>
<accession>A0ACC2U5U7</accession>
<dbReference type="Proteomes" id="UP001165960">
    <property type="component" value="Unassembled WGS sequence"/>
</dbReference>
<organism evidence="1 2">
    <name type="scientific">Entomophthora muscae</name>
    <dbReference type="NCBI Taxonomy" id="34485"/>
    <lineage>
        <taxon>Eukaryota</taxon>
        <taxon>Fungi</taxon>
        <taxon>Fungi incertae sedis</taxon>
        <taxon>Zoopagomycota</taxon>
        <taxon>Entomophthoromycotina</taxon>
        <taxon>Entomophthoromycetes</taxon>
        <taxon>Entomophthorales</taxon>
        <taxon>Entomophthoraceae</taxon>
        <taxon>Entomophthora</taxon>
    </lineage>
</organism>
<reference evidence="1" key="1">
    <citation type="submission" date="2022-04" db="EMBL/GenBank/DDBJ databases">
        <title>Genome of the entomopathogenic fungus Entomophthora muscae.</title>
        <authorList>
            <person name="Elya C."/>
            <person name="Lovett B.R."/>
            <person name="Lee E."/>
            <person name="Macias A.M."/>
            <person name="Hajek A.E."/>
            <person name="De Bivort B.L."/>
            <person name="Kasson M.T."/>
            <person name="De Fine Licht H.H."/>
            <person name="Stajich J.E."/>
        </authorList>
    </citation>
    <scope>NUCLEOTIDE SEQUENCE</scope>
    <source>
        <strain evidence="1">Berkeley</strain>
    </source>
</reference>